<dbReference type="Proteomes" id="UP000245890">
    <property type="component" value="Unassembled WGS sequence"/>
</dbReference>
<organism evidence="1 2">
    <name type="scientific">Sphingomonas pokkalii</name>
    <dbReference type="NCBI Taxonomy" id="2175090"/>
    <lineage>
        <taxon>Bacteria</taxon>
        <taxon>Pseudomonadati</taxon>
        <taxon>Pseudomonadota</taxon>
        <taxon>Alphaproteobacteria</taxon>
        <taxon>Sphingomonadales</taxon>
        <taxon>Sphingomonadaceae</taxon>
        <taxon>Sphingomonas</taxon>
    </lineage>
</organism>
<protein>
    <submittedName>
        <fullName evidence="1">DUF1826 domain-containing protein</fullName>
    </submittedName>
</protein>
<proteinExistence type="predicted"/>
<accession>A0A2U0SIZ5</accession>
<evidence type="ECO:0000313" key="1">
    <source>
        <dbReference type="EMBL" id="PVX31317.1"/>
    </source>
</evidence>
<name>A0A2U0SIZ5_9SPHN</name>
<gene>
    <name evidence="1" type="ORF">DD559_03890</name>
</gene>
<dbReference type="EMBL" id="QENQ01000001">
    <property type="protein sequence ID" value="PVX31317.1"/>
    <property type="molecule type" value="Genomic_DNA"/>
</dbReference>
<dbReference type="InterPro" id="IPR014955">
    <property type="entry name" value="DUF1826"/>
</dbReference>
<sequence>MAVQRCSPSVLDSIARPDVHLAIWRRPLPQGLAWLSQLDWSKIDDLDFETTLDAVADAVVEGLAEAGYPAGARGDALADEIVQHARRFAAIHKLDAVSIRLEVIETDACRKFHADYVAARLLTTLVGTGTQWIHGVEAADTPIRQMGTGDVGIFKGRLAAESLSILHRSPPIGEAGETRLLLAIDPAPAPGAYACAH</sequence>
<reference evidence="1 2" key="1">
    <citation type="submission" date="2018-05" db="EMBL/GenBank/DDBJ databases">
        <title>Description of Sphingomonas pokkalii sp nov, isolated from the rhizosphere of saline tolerant pokkali rice and its draft genome analysis.</title>
        <authorList>
            <person name="Menon R."/>
            <person name="Kumari S."/>
            <person name="Rameshkumar N."/>
        </authorList>
    </citation>
    <scope>NUCLEOTIDE SEQUENCE [LARGE SCALE GENOMIC DNA]</scope>
    <source>
        <strain evidence="1 2">L3B27</strain>
    </source>
</reference>
<evidence type="ECO:0000313" key="2">
    <source>
        <dbReference type="Proteomes" id="UP000245890"/>
    </source>
</evidence>
<dbReference type="AlphaFoldDB" id="A0A2U0SIZ5"/>
<dbReference type="Pfam" id="PF08856">
    <property type="entry name" value="DUF1826"/>
    <property type="match status" value="1"/>
</dbReference>
<keyword evidence="2" id="KW-1185">Reference proteome</keyword>
<dbReference type="OrthoDB" id="5342505at2"/>
<comment type="caution">
    <text evidence="1">The sequence shown here is derived from an EMBL/GenBank/DDBJ whole genome shotgun (WGS) entry which is preliminary data.</text>
</comment>